<proteinExistence type="predicted"/>
<comment type="caution">
    <text evidence="2">The sequence shown here is derived from an EMBL/GenBank/DDBJ whole genome shotgun (WGS) entry which is preliminary data.</text>
</comment>
<feature type="transmembrane region" description="Helical" evidence="1">
    <location>
        <begin position="369"/>
        <end position="389"/>
    </location>
</feature>
<name>A0ABP1QIM4_9HEXA</name>
<dbReference type="Proteomes" id="UP001642540">
    <property type="component" value="Unassembled WGS sequence"/>
</dbReference>
<reference evidence="2 3" key="1">
    <citation type="submission" date="2024-08" db="EMBL/GenBank/DDBJ databases">
        <authorList>
            <person name="Cucini C."/>
            <person name="Frati F."/>
        </authorList>
    </citation>
    <scope>NUCLEOTIDE SEQUENCE [LARGE SCALE GENOMIC DNA]</scope>
</reference>
<keyword evidence="1" id="KW-0472">Membrane</keyword>
<feature type="transmembrane region" description="Helical" evidence="1">
    <location>
        <begin position="336"/>
        <end position="357"/>
    </location>
</feature>
<feature type="transmembrane region" description="Helical" evidence="1">
    <location>
        <begin position="395"/>
        <end position="411"/>
    </location>
</feature>
<accession>A0ABP1QIM4</accession>
<evidence type="ECO:0000256" key="1">
    <source>
        <dbReference type="SAM" id="Phobius"/>
    </source>
</evidence>
<keyword evidence="1" id="KW-1133">Transmembrane helix</keyword>
<protein>
    <submittedName>
        <fullName evidence="2">Uncharacterized protein</fullName>
    </submittedName>
</protein>
<sequence length="628" mass="72787">MQYSLLSVILGILSHTKSQQEIFHKDFVEVIEYFAQINNILNQYTLLFHTINPASILPTSILQTHPQTTLSFEFSDIIFENRTNMQRTQKYGTQFSIAFCEIGTSRLLPIVSFFSLAMFPYTLLLLFVNCNFVQNPCNNFNPIDSIRNLPATKVYIYPRLATNASKLQLEMDLNSKFLESKRKSIHEFFDRFALHKNVVEFHKNQFWNGNRQKVSAFVFHPDKSYFDSQNDRYLCRTMALNGRYRDSHFCVYDVMTSIYLSEIHNLTTKLYDLNTERTKVLGSGEEQFMGPTGYSGYPENSYMKQFKTTCFSNFLKEYVIYCSWISHKNIEISSYFAIWVYPFSFKLWLITLSSIMAGLQVFIIRGKKYCPKLLILVILIAGQGLPNGVKKCSKFIFVLVFATFFITNLYGNEITSYIIAPESPKPIQFLSELLSKGYKLVSSNPDVDDKFGVAFKSNGVYNKLNQSFVIDSNLSEEKLFEMIRNKETKYAGTTDIPETDLLLIQSGINWKSEDFDGTDFNCNQLPKPLVSTEASRIVYAVNRHWLFESVMWMHSSGLPKAWEAWRQWNLQRKYKMRIFNQTTGDHGISDQTIQLGKLAPILFIWALFLFAGLLIFGGENRLDKYTNK</sequence>
<evidence type="ECO:0000313" key="2">
    <source>
        <dbReference type="EMBL" id="CAL8097746.1"/>
    </source>
</evidence>
<feature type="transmembrane region" description="Helical" evidence="1">
    <location>
        <begin position="598"/>
        <end position="618"/>
    </location>
</feature>
<keyword evidence="3" id="KW-1185">Reference proteome</keyword>
<dbReference type="EMBL" id="CAXLJM020000030">
    <property type="protein sequence ID" value="CAL8097746.1"/>
    <property type="molecule type" value="Genomic_DNA"/>
</dbReference>
<gene>
    <name evidence="2" type="ORF">ODALV1_LOCUS9728</name>
</gene>
<keyword evidence="1" id="KW-0812">Transmembrane</keyword>
<organism evidence="2 3">
    <name type="scientific">Orchesella dallaii</name>
    <dbReference type="NCBI Taxonomy" id="48710"/>
    <lineage>
        <taxon>Eukaryota</taxon>
        <taxon>Metazoa</taxon>
        <taxon>Ecdysozoa</taxon>
        <taxon>Arthropoda</taxon>
        <taxon>Hexapoda</taxon>
        <taxon>Collembola</taxon>
        <taxon>Entomobryomorpha</taxon>
        <taxon>Entomobryoidea</taxon>
        <taxon>Orchesellidae</taxon>
        <taxon>Orchesellinae</taxon>
        <taxon>Orchesella</taxon>
    </lineage>
</organism>
<evidence type="ECO:0000313" key="3">
    <source>
        <dbReference type="Proteomes" id="UP001642540"/>
    </source>
</evidence>
<feature type="transmembrane region" description="Helical" evidence="1">
    <location>
        <begin position="107"/>
        <end position="128"/>
    </location>
</feature>